<feature type="signal peptide" evidence="6">
    <location>
        <begin position="1"/>
        <end position="26"/>
    </location>
</feature>
<gene>
    <name evidence="7" type="ORF">A4U43_UnF8890</name>
</gene>
<dbReference type="SUPFAM" id="SSF52080">
    <property type="entry name" value="Ribosomal proteins L15p and L18e"/>
    <property type="match status" value="1"/>
</dbReference>
<keyword evidence="8" id="KW-1185">Reference proteome</keyword>
<accession>A0A1R3L5U7</accession>
<evidence type="ECO:0000256" key="4">
    <source>
        <dbReference type="SAM" id="MobiDB-lite"/>
    </source>
</evidence>
<feature type="compositionally biased region" description="Basic residues" evidence="4">
    <location>
        <begin position="157"/>
        <end position="166"/>
    </location>
</feature>
<evidence type="ECO:0000256" key="6">
    <source>
        <dbReference type="SAM" id="SignalP"/>
    </source>
</evidence>
<feature type="compositionally biased region" description="Gly residues" evidence="4">
    <location>
        <begin position="168"/>
        <end position="180"/>
    </location>
</feature>
<comment type="similarity">
    <text evidence="1">Belongs to the universal ribosomal protein uL15 family.</text>
</comment>
<dbReference type="PANTHER" id="PTHR12934:SF11">
    <property type="entry name" value="LARGE RIBOSOMAL SUBUNIT PROTEIN UL15M"/>
    <property type="match status" value="1"/>
</dbReference>
<reference evidence="8" key="1">
    <citation type="journal article" date="2017" name="Nat. Commun.">
        <title>The asparagus genome sheds light on the origin and evolution of a young Y chromosome.</title>
        <authorList>
            <person name="Harkess A."/>
            <person name="Zhou J."/>
            <person name="Xu C."/>
            <person name="Bowers J.E."/>
            <person name="Van der Hulst R."/>
            <person name="Ayyampalayam S."/>
            <person name="Mercati F."/>
            <person name="Riccardi P."/>
            <person name="McKain M.R."/>
            <person name="Kakrana A."/>
            <person name="Tang H."/>
            <person name="Ray J."/>
            <person name="Groenendijk J."/>
            <person name="Arikit S."/>
            <person name="Mathioni S.M."/>
            <person name="Nakano M."/>
            <person name="Shan H."/>
            <person name="Telgmann-Rauber A."/>
            <person name="Kanno A."/>
            <person name="Yue Z."/>
            <person name="Chen H."/>
            <person name="Li W."/>
            <person name="Chen Y."/>
            <person name="Xu X."/>
            <person name="Zhang Y."/>
            <person name="Luo S."/>
            <person name="Chen H."/>
            <person name="Gao J."/>
            <person name="Mao Z."/>
            <person name="Pires J.C."/>
            <person name="Luo M."/>
            <person name="Kudrna D."/>
            <person name="Wing R.A."/>
            <person name="Meyers B.C."/>
            <person name="Yi K."/>
            <person name="Kong H."/>
            <person name="Lavrijsen P."/>
            <person name="Sunseri F."/>
            <person name="Falavigna A."/>
            <person name="Ye Y."/>
            <person name="Leebens-Mack J.H."/>
            <person name="Chen G."/>
        </authorList>
    </citation>
    <scope>NUCLEOTIDE SEQUENCE [LARGE SCALE GENOMIC DNA]</scope>
    <source>
        <strain evidence="8">cv. DH0086</strain>
    </source>
</reference>
<dbReference type="InterPro" id="IPR005749">
    <property type="entry name" value="Ribosomal_uL15_bac-type"/>
</dbReference>
<feature type="transmembrane region" description="Helical" evidence="5">
    <location>
        <begin position="50"/>
        <end position="70"/>
    </location>
</feature>
<evidence type="ECO:0000313" key="7">
    <source>
        <dbReference type="EMBL" id="ONK54987.1"/>
    </source>
</evidence>
<dbReference type="PANTHER" id="PTHR12934">
    <property type="entry name" value="50S RIBOSOMAL PROTEIN L15"/>
    <property type="match status" value="1"/>
</dbReference>
<organism evidence="7 8">
    <name type="scientific">Asparagus officinalis</name>
    <name type="common">Garden asparagus</name>
    <dbReference type="NCBI Taxonomy" id="4686"/>
    <lineage>
        <taxon>Eukaryota</taxon>
        <taxon>Viridiplantae</taxon>
        <taxon>Streptophyta</taxon>
        <taxon>Embryophyta</taxon>
        <taxon>Tracheophyta</taxon>
        <taxon>Spermatophyta</taxon>
        <taxon>Magnoliopsida</taxon>
        <taxon>Liliopsida</taxon>
        <taxon>Asparagales</taxon>
        <taxon>Asparagaceae</taxon>
        <taxon>Asparagoideae</taxon>
        <taxon>Asparagus</taxon>
    </lineage>
</organism>
<dbReference type="GO" id="GO:0006412">
    <property type="term" value="P:translation"/>
    <property type="evidence" value="ECO:0007669"/>
    <property type="project" value="InterPro"/>
</dbReference>
<sequence>MAYCSSSFLTYFVLILFFVLLNCSQGVNTPAAAPTIDDDPVNKLPSAYFVLIPILVVFAFFLFFITGVILSSVRHRRRQHPAIELPPVMAAVNPLQRLHLGPQLQNPQAHTRSPQPGSQTPASRHLEQAQHRAFGPDTPVVPAARFRLDNLGPQPGSKKKAKRKGRGIAAGQGNSCGFGMRGQKSRSGPGVRKGFEGGQMPLYRRLPKLRRSLEVIN</sequence>
<keyword evidence="3" id="KW-0687">Ribonucleoprotein</keyword>
<feature type="region of interest" description="Disordered" evidence="4">
    <location>
        <begin position="147"/>
        <end position="198"/>
    </location>
</feature>
<keyword evidence="2" id="KW-0689">Ribosomal protein</keyword>
<dbReference type="AlphaFoldDB" id="A0A1R3L5U7"/>
<dbReference type="GO" id="GO:0022625">
    <property type="term" value="C:cytosolic large ribosomal subunit"/>
    <property type="evidence" value="ECO:0007669"/>
    <property type="project" value="TreeGrafter"/>
</dbReference>
<evidence type="ECO:0000313" key="8">
    <source>
        <dbReference type="Proteomes" id="UP000243459"/>
    </source>
</evidence>
<keyword evidence="6" id="KW-0732">Signal</keyword>
<dbReference type="GO" id="GO:0003735">
    <property type="term" value="F:structural constituent of ribosome"/>
    <property type="evidence" value="ECO:0007669"/>
    <property type="project" value="InterPro"/>
</dbReference>
<proteinExistence type="inferred from homology"/>
<evidence type="ECO:0000256" key="5">
    <source>
        <dbReference type="SAM" id="Phobius"/>
    </source>
</evidence>
<evidence type="ECO:0000256" key="2">
    <source>
        <dbReference type="ARBA" id="ARBA00022980"/>
    </source>
</evidence>
<keyword evidence="5" id="KW-0812">Transmembrane</keyword>
<keyword evidence="5" id="KW-0472">Membrane</keyword>
<dbReference type="NCBIfam" id="TIGR01071">
    <property type="entry name" value="rplO_bact"/>
    <property type="match status" value="1"/>
</dbReference>
<evidence type="ECO:0000256" key="1">
    <source>
        <dbReference type="ARBA" id="ARBA00007320"/>
    </source>
</evidence>
<name>A0A1R3L5U7_ASPOF</name>
<feature type="region of interest" description="Disordered" evidence="4">
    <location>
        <begin position="104"/>
        <end position="128"/>
    </location>
</feature>
<feature type="compositionally biased region" description="Polar residues" evidence="4">
    <location>
        <begin position="104"/>
        <end position="122"/>
    </location>
</feature>
<protein>
    <submittedName>
        <fullName evidence="7">Uncharacterized protein</fullName>
    </submittedName>
</protein>
<evidence type="ECO:0000256" key="3">
    <source>
        <dbReference type="ARBA" id="ARBA00023274"/>
    </source>
</evidence>
<dbReference type="InterPro" id="IPR036227">
    <property type="entry name" value="Ribosomal_uL15/eL18_sf"/>
</dbReference>
<dbReference type="EMBL" id="KV863886">
    <property type="protein sequence ID" value="ONK54987.1"/>
    <property type="molecule type" value="Genomic_DNA"/>
</dbReference>
<keyword evidence="5" id="KW-1133">Transmembrane helix</keyword>
<dbReference type="Gramene" id="ONK54987">
    <property type="protein sequence ID" value="ONK54987"/>
    <property type="gene ID" value="A4U43_UnF8890"/>
</dbReference>
<dbReference type="Proteomes" id="UP000243459">
    <property type="component" value="Unassembled WGS sequence"/>
</dbReference>
<feature type="chain" id="PRO_5013000716" evidence="6">
    <location>
        <begin position="27"/>
        <end position="217"/>
    </location>
</feature>